<evidence type="ECO:0000256" key="12">
    <source>
        <dbReference type="ARBA" id="ARBA00070278"/>
    </source>
</evidence>
<dbReference type="PROSITE" id="PS51021">
    <property type="entry name" value="BAR"/>
    <property type="match status" value="1"/>
</dbReference>
<evidence type="ECO:0000256" key="5">
    <source>
        <dbReference type="ARBA" id="ARBA00022553"/>
    </source>
</evidence>
<dbReference type="InterPro" id="IPR000198">
    <property type="entry name" value="RhoGAP_dom"/>
</dbReference>
<keyword evidence="5" id="KW-0597">Phosphoprotein</keyword>
<dbReference type="Proteomes" id="UP000694701">
    <property type="component" value="Unplaced"/>
</dbReference>
<feature type="domain" description="BAR" evidence="17">
    <location>
        <begin position="1"/>
        <end position="232"/>
    </location>
</feature>
<feature type="compositionally biased region" description="Polar residues" evidence="15">
    <location>
        <begin position="439"/>
        <end position="448"/>
    </location>
</feature>
<evidence type="ECO:0000256" key="15">
    <source>
        <dbReference type="SAM" id="MobiDB-lite"/>
    </source>
</evidence>
<dbReference type="GO" id="GO:0031256">
    <property type="term" value="C:leading edge membrane"/>
    <property type="evidence" value="ECO:0007669"/>
    <property type="project" value="TreeGrafter"/>
</dbReference>
<dbReference type="GO" id="GO:0035021">
    <property type="term" value="P:negative regulation of Rac protein signal transduction"/>
    <property type="evidence" value="ECO:0007669"/>
    <property type="project" value="TreeGrafter"/>
</dbReference>
<dbReference type="InterPro" id="IPR008936">
    <property type="entry name" value="Rho_GTPase_activation_prot"/>
</dbReference>
<reference evidence="18" key="1">
    <citation type="submission" date="2025-08" db="UniProtKB">
        <authorList>
            <consortium name="Ensembl"/>
        </authorList>
    </citation>
    <scope>IDENTIFICATION</scope>
</reference>
<dbReference type="PANTHER" id="PTHR14130:SF13">
    <property type="entry name" value="RHO GTPASE-ACTIVATING PROTEIN 44"/>
    <property type="match status" value="1"/>
</dbReference>
<dbReference type="FunFam" id="1.20.1270.60:FF:000018">
    <property type="entry name" value="Rho GTPase activating protein 44"/>
    <property type="match status" value="1"/>
</dbReference>
<comment type="subunit">
    <text evidence="11">Interacts with BST2 (via cytoplasmic domain). Interacts (probably via PDZ-binding motif) with SHANK3 (via PDZ domain); the interaction takes place in dendritic spines and promotes GRIA1 exocytosis.</text>
</comment>
<feature type="compositionally biased region" description="Low complexity" evidence="15">
    <location>
        <begin position="140"/>
        <end position="154"/>
    </location>
</feature>
<feature type="region of interest" description="Disordered" evidence="15">
    <location>
        <begin position="139"/>
        <end position="164"/>
    </location>
</feature>
<dbReference type="GO" id="GO:0005096">
    <property type="term" value="F:GTPase activator activity"/>
    <property type="evidence" value="ECO:0007669"/>
    <property type="project" value="UniProtKB-KW"/>
</dbReference>
<dbReference type="PROSITE" id="PS50238">
    <property type="entry name" value="RHOGAP"/>
    <property type="match status" value="1"/>
</dbReference>
<proteinExistence type="predicted"/>
<feature type="region of interest" description="Disordered" evidence="15">
    <location>
        <begin position="439"/>
        <end position="467"/>
    </location>
</feature>
<evidence type="ECO:0000256" key="9">
    <source>
        <dbReference type="ARBA" id="ARBA00034106"/>
    </source>
</evidence>
<dbReference type="SUPFAM" id="SSF48350">
    <property type="entry name" value="GTPase activation domain, GAP"/>
    <property type="match status" value="1"/>
</dbReference>
<evidence type="ECO:0000256" key="6">
    <source>
        <dbReference type="ARBA" id="ARBA00022753"/>
    </source>
</evidence>
<dbReference type="GO" id="GO:0061001">
    <property type="term" value="P:regulation of dendritic spine morphogenesis"/>
    <property type="evidence" value="ECO:0007669"/>
    <property type="project" value="TreeGrafter"/>
</dbReference>
<dbReference type="InterPro" id="IPR027267">
    <property type="entry name" value="AH/BAR_dom_sf"/>
</dbReference>
<dbReference type="Pfam" id="PF03114">
    <property type="entry name" value="BAR"/>
    <property type="match status" value="1"/>
</dbReference>
<sequence>RAEKTEVLSEDLLQVEKRLDLVKQVSHSTHKKLTACLQGQQGTDLDKRSKKLPLTILAQCMVEGAAVLGDDSLLGKMLTLCGETEEKLAQELLVFEFQIERDVVEPLYVLAEVEIPNIQKQRKHLAKLVLDMDSARTRWQQSSKSSSHPSNVQQGGAKADSLREEMEETANRMEICRDQLSADMYNFMAKEIDYANYFQTLIEVQAEYHKKSLEILQSVLPQIKAHQEAWIEKPSYGKALEEHLAISGREIAFPIEACVTMLLECGMEEEGLFRVAPSASKLKKLKASLDCGVMDVQEYSADPHAIAVYSYNVYCTIMHLSLCPFSSVQDMDKRLQALLCTCEKLPADNLNNFRYLIKFLAKLTEHQDANKMTPGNIAIVLGPNLLWTHSEGNMTEMMTTMSLQIVGIVEPIIQHADWFFPGDIEFNLTGSYGSPVHTNHNSNYSSMPSPDMDQSERKQQHDQSRRPLSVATDNMIHLHLSSFPFPSHTLPLIN</sequence>
<dbReference type="GO" id="GO:0048786">
    <property type="term" value="C:presynaptic active zone"/>
    <property type="evidence" value="ECO:0007669"/>
    <property type="project" value="TreeGrafter"/>
</dbReference>
<dbReference type="GO" id="GO:0098886">
    <property type="term" value="P:modification of dendritic spine"/>
    <property type="evidence" value="ECO:0007669"/>
    <property type="project" value="TreeGrafter"/>
</dbReference>
<evidence type="ECO:0000256" key="1">
    <source>
        <dbReference type="ARBA" id="ARBA00004172"/>
    </source>
</evidence>
<protein>
    <recommendedName>
        <fullName evidence="12">Rho GTPase-activating protein 44</fullName>
    </recommendedName>
    <alternativeName>
        <fullName evidence="13">Rho-type GTPase-activating protein RICH2</fullName>
    </alternativeName>
    <alternativeName>
        <fullName evidence="14">RhoGAP interacting with CIP4 homologs protein 2</fullName>
    </alternativeName>
</protein>
<evidence type="ECO:0000256" key="13">
    <source>
        <dbReference type="ARBA" id="ARBA00074989"/>
    </source>
</evidence>
<keyword evidence="8" id="KW-0966">Cell projection</keyword>
<evidence type="ECO:0000313" key="18">
    <source>
        <dbReference type="Ensembl" id="ENSCCRP00020011921.1"/>
    </source>
</evidence>
<name>A0A8C2H1L6_CYPCA</name>
<dbReference type="GO" id="GO:0007165">
    <property type="term" value="P:signal transduction"/>
    <property type="evidence" value="ECO:0007669"/>
    <property type="project" value="InterPro"/>
</dbReference>
<feature type="compositionally biased region" description="Basic and acidic residues" evidence="15">
    <location>
        <begin position="454"/>
        <end position="465"/>
    </location>
</feature>
<comment type="subcellular location">
    <subcellularLocation>
        <location evidence="2">Cell projection</location>
        <location evidence="2">Dendrite</location>
    </subcellularLocation>
    <subcellularLocation>
        <location evidence="3">Cell projection</location>
        <location evidence="3">Dendritic spine</location>
    </subcellularLocation>
    <subcellularLocation>
        <location evidence="9">Presynapse</location>
    </subcellularLocation>
    <subcellularLocation>
        <location evidence="1">Recycling endosome</location>
    </subcellularLocation>
</comment>
<keyword evidence="6" id="KW-0967">Endosome</keyword>
<evidence type="ECO:0000256" key="14">
    <source>
        <dbReference type="ARBA" id="ARBA00076927"/>
    </source>
</evidence>
<evidence type="ECO:0000256" key="10">
    <source>
        <dbReference type="ARBA" id="ARBA00059236"/>
    </source>
</evidence>
<dbReference type="GO" id="GO:0032956">
    <property type="term" value="P:regulation of actin cytoskeleton organization"/>
    <property type="evidence" value="ECO:0007669"/>
    <property type="project" value="TreeGrafter"/>
</dbReference>
<accession>A0A8C2H1L6</accession>
<keyword evidence="7" id="KW-0770">Synapse</keyword>
<evidence type="ECO:0000259" key="17">
    <source>
        <dbReference type="PROSITE" id="PS51021"/>
    </source>
</evidence>
<dbReference type="SMART" id="SM00324">
    <property type="entry name" value="RhoGAP"/>
    <property type="match status" value="1"/>
</dbReference>
<dbReference type="SUPFAM" id="SSF103657">
    <property type="entry name" value="BAR/IMD domain-like"/>
    <property type="match status" value="1"/>
</dbReference>
<dbReference type="AlphaFoldDB" id="A0A8C2H1L6"/>
<dbReference type="GO" id="GO:0098887">
    <property type="term" value="P:neurotransmitter receptor transport, endosome to postsynaptic membrane"/>
    <property type="evidence" value="ECO:0007669"/>
    <property type="project" value="TreeGrafter"/>
</dbReference>
<evidence type="ECO:0000256" key="7">
    <source>
        <dbReference type="ARBA" id="ARBA00023018"/>
    </source>
</evidence>
<evidence type="ECO:0000256" key="8">
    <source>
        <dbReference type="ARBA" id="ARBA00023273"/>
    </source>
</evidence>
<dbReference type="PANTHER" id="PTHR14130">
    <property type="entry name" value="3BP-1 RELATED RHOGAP"/>
    <property type="match status" value="1"/>
</dbReference>
<dbReference type="GO" id="GO:0043197">
    <property type="term" value="C:dendritic spine"/>
    <property type="evidence" value="ECO:0007669"/>
    <property type="project" value="UniProtKB-SubCell"/>
</dbReference>
<dbReference type="InterPro" id="IPR004148">
    <property type="entry name" value="BAR_dom"/>
</dbReference>
<dbReference type="FunFam" id="1.10.555.10:FF:000001">
    <property type="entry name" value="Rho GTPase activating protein 44"/>
    <property type="match status" value="1"/>
</dbReference>
<dbReference type="Ensembl" id="ENSCCRT00020013204.1">
    <property type="protein sequence ID" value="ENSCCRP00020011921.1"/>
    <property type="gene ID" value="ENSCCRG00020005954.1"/>
</dbReference>
<organism evidence="18 19">
    <name type="scientific">Cyprinus carpio</name>
    <name type="common">Common carp</name>
    <dbReference type="NCBI Taxonomy" id="7962"/>
    <lineage>
        <taxon>Eukaryota</taxon>
        <taxon>Metazoa</taxon>
        <taxon>Chordata</taxon>
        <taxon>Craniata</taxon>
        <taxon>Vertebrata</taxon>
        <taxon>Euteleostomi</taxon>
        <taxon>Actinopterygii</taxon>
        <taxon>Neopterygii</taxon>
        <taxon>Teleostei</taxon>
        <taxon>Ostariophysi</taxon>
        <taxon>Cypriniformes</taxon>
        <taxon>Cyprinidae</taxon>
        <taxon>Cyprininae</taxon>
        <taxon>Cyprinus</taxon>
    </lineage>
</organism>
<evidence type="ECO:0000256" key="2">
    <source>
        <dbReference type="ARBA" id="ARBA00004279"/>
    </source>
</evidence>
<dbReference type="Pfam" id="PF00620">
    <property type="entry name" value="RhoGAP"/>
    <property type="match status" value="1"/>
</dbReference>
<dbReference type="GO" id="GO:0055037">
    <property type="term" value="C:recycling endosome"/>
    <property type="evidence" value="ECO:0007669"/>
    <property type="project" value="UniProtKB-SubCell"/>
</dbReference>
<comment type="function">
    <text evidence="10">GTPase-activating protein (GAP) that stimulates the GTPase activity of Rho-type GTPases. Thereby, controls Rho-type GTPases cycling between their active GTP-bound and inactive GDP-bound states. Acts as a GAP at least for CDC42 and RAC1. In neurons, is involved in dendritic spine formation and synaptic plasticity in a specific RAC1-GAP activity. Limits the initiation of exploratory dendritic filopodia. Recruited to actin-patches that seed filopodia, binds specifically to plasma membrane sections that are deformed inward by acto-myosin mediated contractile forces. Acts through GAP activity on RAC1 to reduce actin polymerization necessary for filopodia formation. In association with SHANK3, promotes GRIA1 exocytosis from recycling endosomes and spine morphological changes associated to long-term potentiation.</text>
</comment>
<evidence type="ECO:0000256" key="4">
    <source>
        <dbReference type="ARBA" id="ARBA00022468"/>
    </source>
</evidence>
<evidence type="ECO:0000313" key="19">
    <source>
        <dbReference type="Proteomes" id="UP000694701"/>
    </source>
</evidence>
<dbReference type="GO" id="GO:0014069">
    <property type="term" value="C:postsynaptic density"/>
    <property type="evidence" value="ECO:0007669"/>
    <property type="project" value="TreeGrafter"/>
</dbReference>
<dbReference type="Gene3D" id="1.10.555.10">
    <property type="entry name" value="Rho GTPase activation protein"/>
    <property type="match status" value="1"/>
</dbReference>
<dbReference type="SMART" id="SM00721">
    <property type="entry name" value="BAR"/>
    <property type="match status" value="1"/>
</dbReference>
<keyword evidence="4" id="KW-0343">GTPase activation</keyword>
<dbReference type="Gene3D" id="1.20.1270.60">
    <property type="entry name" value="Arfaptin homology (AH) domain/BAR domain"/>
    <property type="match status" value="1"/>
</dbReference>
<evidence type="ECO:0000259" key="16">
    <source>
        <dbReference type="PROSITE" id="PS50238"/>
    </source>
</evidence>
<evidence type="ECO:0000256" key="11">
    <source>
        <dbReference type="ARBA" id="ARBA00063387"/>
    </source>
</evidence>
<evidence type="ECO:0000256" key="3">
    <source>
        <dbReference type="ARBA" id="ARBA00004552"/>
    </source>
</evidence>
<dbReference type="InterPro" id="IPR047165">
    <property type="entry name" value="RHG17/44/SH3BP1-like"/>
</dbReference>
<feature type="domain" description="Rho-GAP" evidence="16">
    <location>
        <begin position="238"/>
        <end position="420"/>
    </location>
</feature>